<dbReference type="STRING" id="6186.A0A183JYY1"/>
<dbReference type="Proteomes" id="UP000279833">
    <property type="component" value="Unassembled WGS sequence"/>
</dbReference>
<keyword evidence="3" id="KW-1185">Reference proteome</keyword>
<feature type="coiled-coil region" evidence="1">
    <location>
        <begin position="183"/>
        <end position="378"/>
    </location>
</feature>
<dbReference type="AlphaFoldDB" id="A0A183JYY1"/>
<name>A0A183JYY1_9TREM</name>
<gene>
    <name evidence="2" type="ORF">SCUD_LOCUS7938</name>
</gene>
<accession>A0A183JYY1</accession>
<evidence type="ECO:0000256" key="1">
    <source>
        <dbReference type="SAM" id="Coils"/>
    </source>
</evidence>
<evidence type="ECO:0000313" key="3">
    <source>
        <dbReference type="Proteomes" id="UP000279833"/>
    </source>
</evidence>
<reference evidence="4" key="1">
    <citation type="submission" date="2016-06" db="UniProtKB">
        <authorList>
            <consortium name="WormBaseParasite"/>
        </authorList>
    </citation>
    <scope>IDENTIFICATION</scope>
</reference>
<evidence type="ECO:0000313" key="2">
    <source>
        <dbReference type="EMBL" id="VDP28508.1"/>
    </source>
</evidence>
<organism evidence="4">
    <name type="scientific">Schistosoma curassoni</name>
    <dbReference type="NCBI Taxonomy" id="6186"/>
    <lineage>
        <taxon>Eukaryota</taxon>
        <taxon>Metazoa</taxon>
        <taxon>Spiralia</taxon>
        <taxon>Lophotrochozoa</taxon>
        <taxon>Platyhelminthes</taxon>
        <taxon>Trematoda</taxon>
        <taxon>Digenea</taxon>
        <taxon>Strigeidida</taxon>
        <taxon>Schistosomatoidea</taxon>
        <taxon>Schistosomatidae</taxon>
        <taxon>Schistosoma</taxon>
    </lineage>
</organism>
<dbReference type="EMBL" id="UZAK01032534">
    <property type="protein sequence ID" value="VDP28508.1"/>
    <property type="molecule type" value="Genomic_DNA"/>
</dbReference>
<keyword evidence="1" id="KW-0175">Coiled coil</keyword>
<feature type="coiled-coil region" evidence="1">
    <location>
        <begin position="54"/>
        <end position="95"/>
    </location>
</feature>
<reference evidence="2 3" key="2">
    <citation type="submission" date="2018-11" db="EMBL/GenBank/DDBJ databases">
        <authorList>
            <consortium name="Pathogen Informatics"/>
        </authorList>
    </citation>
    <scope>NUCLEOTIDE SEQUENCE [LARGE SCALE GENOMIC DNA]</scope>
    <source>
        <strain evidence="2">Dakar</strain>
        <strain evidence="3">Dakar, Senegal</strain>
    </source>
</reference>
<proteinExistence type="predicted"/>
<dbReference type="WBParaSite" id="SCUD_0000793801-mRNA-1">
    <property type="protein sequence ID" value="SCUD_0000793801-mRNA-1"/>
    <property type="gene ID" value="SCUD_0000793801"/>
</dbReference>
<sequence>MLSCDSLLIIIYSLVIKAMDQHEAFKVTEELKQAFTAEHQEKLLVQSQLKIIEIENLNKLISELRADNKNALTRAENAEQKLDKTKTLLRNREADYELIDSTKRYTALEDEFRMALRIEAERYETLLKTSDLCKNELINTQLQLKEMIEREESARCLIQELNTVVKEQKSKHTSEQKAHLLLQHNLKERIATLEMHLEEAQTRIRNHENLRKELKQQKAEMTAQESIIAGLKAERRNWSEELAKQGSALAQDRGRLEAKIEAQELEIASLKKSLECIQENQTEIKRLQNEGIQNRHNLESQLKQKIQVNTELDDEIKRLNKRKEDLKLLVGDLQSKIDELQEQNESMSQRWRDRASLIDKLEKQVEQMRHNWDEEQKVLIDERDTARKEISTLHSQMQAMDERFRQQLSSTEEMNDLAMNRVKNEAEQLRIACETRVAEVESEMRTILLEAENSRKATQERLRCISAALCAPISPHSKIHCINT</sequence>
<protein>
    <submittedName>
        <fullName evidence="4">Citron Rho-interacting kinase</fullName>
    </submittedName>
</protein>
<evidence type="ECO:0000313" key="4">
    <source>
        <dbReference type="WBParaSite" id="SCUD_0000793801-mRNA-1"/>
    </source>
</evidence>